<feature type="compositionally biased region" description="Low complexity" evidence="1">
    <location>
        <begin position="731"/>
        <end position="758"/>
    </location>
</feature>
<dbReference type="AlphaFoldDB" id="A0A1X7UC80"/>
<dbReference type="EnsemblMetazoa" id="Aqu2.1.25100_001">
    <property type="protein sequence ID" value="Aqu2.1.25100_001"/>
    <property type="gene ID" value="Aqu2.1.25100"/>
</dbReference>
<evidence type="ECO:0000256" key="1">
    <source>
        <dbReference type="SAM" id="MobiDB-lite"/>
    </source>
</evidence>
<feature type="region of interest" description="Disordered" evidence="1">
    <location>
        <begin position="704"/>
        <end position="805"/>
    </location>
</feature>
<organism evidence="2">
    <name type="scientific">Amphimedon queenslandica</name>
    <name type="common">Sponge</name>
    <dbReference type="NCBI Taxonomy" id="400682"/>
    <lineage>
        <taxon>Eukaryota</taxon>
        <taxon>Metazoa</taxon>
        <taxon>Porifera</taxon>
        <taxon>Demospongiae</taxon>
        <taxon>Heteroscleromorpha</taxon>
        <taxon>Haplosclerida</taxon>
        <taxon>Niphatidae</taxon>
        <taxon>Amphimedon</taxon>
    </lineage>
</organism>
<dbReference type="InParanoid" id="A0A1X7UC80"/>
<accession>A0A1X7UC80</accession>
<feature type="compositionally biased region" description="Gly residues" evidence="1">
    <location>
        <begin position="704"/>
        <end position="719"/>
    </location>
</feature>
<evidence type="ECO:0000313" key="2">
    <source>
        <dbReference type="EnsemblMetazoa" id="Aqu2.1.25100_001"/>
    </source>
</evidence>
<sequence>KIADQAESLEDPKVVNQAESLEDPKIADQVKNKIIKQAESQNVDQFLKNWLEVDVNDERSIEKFGEKMEDLIKYKYKQRTLLLPLRWIILRSLVVSLDSKGAKVMILRKSFIIQKAIELEMTKKEIDNFLKTFTDFGSILYMPQYEKVEDIVIVNIWEFTQYLDKLYYPQEKEPYAANLLKYGIISESSVKKIFCKHPESADDFMTVLTTIAMASKIKSGKSILIDDQQQPDEVHYYLPLARTRAEYTPPEEENDYAFIEIESVNFPANVQACISYAIMDNNKDAALIATDYSNISRFLFQSESGPPISIEMVYKGSKTRLRIMNSSSDILSSPATVKACKKVITGSCRCLQRKINTIRDLKYSFAVPCASPEGGCHFLYHNCEPQLCDACSAENNFRLCWSKAAKQCELLSKGSEARMNENKSLKFEDISSIITNKYDFDALKKALNIDESKLLISPEDDDSRKKAMMWMLLLWEGQTENPTKYSLLSTLRENGCDSIAVKLESLNSQKNDQEIVEKKKSLLEQDQFSNKKTVSVSAEIPSIDNLECLSDVQVAEKKLFLIQGDKPQLMNWEKYGLRIGVQEGSLLSSETVEAAVVALVGGQFQFPPNTVLVSAVYAVSLSKPLLKRLKLEIQHCVDLTGQPDLAQYLKFAIAPMSTPSLPYQFKLVEGGEFSSNGGYGFIERKDFCLVCILGLLIVSMTGGGGGGGGQQQQGTGSQGAGIVPAQGGNAPVPHQQPVVNPQIQGEQSQEGDQSQSQEGEQEQGGDALTVLAQQQQSGANEQTNGQQGEEGQERQEKQEQSQQQG</sequence>
<name>A0A1X7UC80_AMPQE</name>
<reference evidence="2" key="1">
    <citation type="submission" date="2017-05" db="UniProtKB">
        <authorList>
            <consortium name="EnsemblMetazoa"/>
        </authorList>
    </citation>
    <scope>IDENTIFICATION</scope>
</reference>
<feature type="region of interest" description="Disordered" evidence="1">
    <location>
        <begin position="1"/>
        <end position="20"/>
    </location>
</feature>
<dbReference type="OrthoDB" id="10065654at2759"/>
<proteinExistence type="predicted"/>
<feature type="compositionally biased region" description="Polar residues" evidence="1">
    <location>
        <begin position="771"/>
        <end position="780"/>
    </location>
</feature>
<protein>
    <recommendedName>
        <fullName evidence="3">Death domain-containing protein</fullName>
    </recommendedName>
</protein>
<evidence type="ECO:0008006" key="3">
    <source>
        <dbReference type="Google" id="ProtNLM"/>
    </source>
</evidence>